<keyword evidence="7 10" id="KW-0472">Membrane</keyword>
<comment type="subcellular location">
    <subcellularLocation>
        <location evidence="1 10">Cell outer membrane</location>
        <topology evidence="1 10">Multi-pass membrane protein</topology>
    </subcellularLocation>
</comment>
<sequence>MILFFALVINMELFGGTTGRIAGKIRDSETKEGVIGASVIIKGTNYGAATDLEGDFYINNLPPGKYTVIISSVGYNKYTLENVIVRIDLTSRVDVELVPTSVSVGEVVVQAKRPLITKDLTASSSIVSSDEIKLMPVENIHQVINLQAGVVNGHFRGGRSGEVSYLVDGVTVTDVFNGGMSVEVENNSIREMEVISGTFNAEYGQAMSGIVNIVTKDGGSNYEGNVSAYVGNYFTTHTDIFQNLNKVNLQGPRDFQVTFSGPTKILNNLNFFITGRYYRDDGWMYGRRIYRTTNDRPVFPNPADQKVWIDTHTGDSAWVPMNPYEKFSFNGKLSYGFSNWKFSYNFFWDDNRSKRYDHSYKWTPDGIMNHYRNNTINNLQISFLPSQSTFATLKFSSNIHKYWGYLYKDEYDSRYVEPNQGTPYTGYTFRQGGNQTDRYNRHTFTNIIQFAIESQLSKEHKIKLGAEARLHEIFNSWKTIRNLTEGQIDSTGKPIFTLGYSDPNTKYNQIYVRKPYEISAYIQDKMEYDIMIINAGVRFDYFNSNTNLPADIRNPLNNPNFPMANVKRNAEVEYQISPRLGVSFPISDKGAIHFSYGHFFQIPSFENLYSNYNYIIDQTTSLSSTVGNPELKAQKTVKYELGLQQVLFPNVSVDLSVYYSDIRNLLGMEILKTYEGFLFGRFVNRDYGNVKGLIISLDKRFADYFSAKIDYTYQVAQGNASDPMQNYYNNQADPPVEGNKKVVPLSWDQTHTLNIALTIGDPMDWTAGLVASYGSGAPYTEDPRYTRGLRFENLGRKPSTFNVDLRANKVFNIFGLNFNSFLLVYNLFDIKNEYGVNATTGRAGVDLNTKFAAPIIGMNTIEEYLKNPADYSAPRRISIGFNVNF</sequence>
<dbReference type="GO" id="GO:0015344">
    <property type="term" value="F:siderophore uptake transmembrane transporter activity"/>
    <property type="evidence" value="ECO:0007669"/>
    <property type="project" value="TreeGrafter"/>
</dbReference>
<dbReference type="SUPFAM" id="SSF56935">
    <property type="entry name" value="Porins"/>
    <property type="match status" value="1"/>
</dbReference>
<keyword evidence="9 10" id="KW-0998">Cell outer membrane</keyword>
<dbReference type="InterPro" id="IPR012910">
    <property type="entry name" value="Plug_dom"/>
</dbReference>
<keyword evidence="8 14" id="KW-0675">Receptor</keyword>
<evidence type="ECO:0000256" key="10">
    <source>
        <dbReference type="PROSITE-ProRule" id="PRU01360"/>
    </source>
</evidence>
<dbReference type="EMBL" id="JARGDL010000004">
    <property type="protein sequence ID" value="MDF1611491.1"/>
    <property type="molecule type" value="Genomic_DNA"/>
</dbReference>
<evidence type="ECO:0000313" key="15">
    <source>
        <dbReference type="Proteomes" id="UP001221302"/>
    </source>
</evidence>
<dbReference type="InterPro" id="IPR000531">
    <property type="entry name" value="Beta-barrel_TonB"/>
</dbReference>
<accession>A0AAE3TCJ3</accession>
<dbReference type="Gene3D" id="2.60.40.1120">
    <property type="entry name" value="Carboxypeptidase-like, regulatory domain"/>
    <property type="match status" value="1"/>
</dbReference>
<keyword evidence="5" id="KW-0732">Signal</keyword>
<evidence type="ECO:0000256" key="3">
    <source>
        <dbReference type="ARBA" id="ARBA00022452"/>
    </source>
</evidence>
<evidence type="ECO:0000256" key="5">
    <source>
        <dbReference type="ARBA" id="ARBA00022729"/>
    </source>
</evidence>
<dbReference type="SUPFAM" id="SSF49464">
    <property type="entry name" value="Carboxypeptidase regulatory domain-like"/>
    <property type="match status" value="1"/>
</dbReference>
<dbReference type="AlphaFoldDB" id="A0AAE3TCJ3"/>
<keyword evidence="3 10" id="KW-1134">Transmembrane beta strand</keyword>
<feature type="domain" description="TonB-dependent receptor-like beta-barrel" evidence="12">
    <location>
        <begin position="330"/>
        <end position="812"/>
    </location>
</feature>
<evidence type="ECO:0000256" key="4">
    <source>
        <dbReference type="ARBA" id="ARBA00022692"/>
    </source>
</evidence>
<dbReference type="Gene3D" id="2.170.130.10">
    <property type="entry name" value="TonB-dependent receptor, plug domain"/>
    <property type="match status" value="1"/>
</dbReference>
<gene>
    <name evidence="14" type="ORF">P0M35_04960</name>
</gene>
<evidence type="ECO:0000259" key="13">
    <source>
        <dbReference type="Pfam" id="PF07715"/>
    </source>
</evidence>
<dbReference type="Pfam" id="PF07715">
    <property type="entry name" value="Plug"/>
    <property type="match status" value="1"/>
</dbReference>
<feature type="domain" description="TonB-dependent receptor plug" evidence="13">
    <location>
        <begin position="118"/>
        <end position="209"/>
    </location>
</feature>
<dbReference type="InterPro" id="IPR008969">
    <property type="entry name" value="CarboxyPept-like_regulatory"/>
</dbReference>
<evidence type="ECO:0000256" key="9">
    <source>
        <dbReference type="ARBA" id="ARBA00023237"/>
    </source>
</evidence>
<comment type="similarity">
    <text evidence="10 11">Belongs to the TonB-dependent receptor family.</text>
</comment>
<dbReference type="GO" id="GO:0009279">
    <property type="term" value="C:cell outer membrane"/>
    <property type="evidence" value="ECO:0007669"/>
    <property type="project" value="UniProtKB-SubCell"/>
</dbReference>
<evidence type="ECO:0000256" key="1">
    <source>
        <dbReference type="ARBA" id="ARBA00004571"/>
    </source>
</evidence>
<evidence type="ECO:0000313" key="14">
    <source>
        <dbReference type="EMBL" id="MDF1611491.1"/>
    </source>
</evidence>
<evidence type="ECO:0000256" key="11">
    <source>
        <dbReference type="RuleBase" id="RU003357"/>
    </source>
</evidence>
<reference evidence="14" key="1">
    <citation type="submission" date="2023-03" db="EMBL/GenBank/DDBJ databases">
        <title>Stygiobacter electus gen. nov., sp. nov., facultatively anaerobic thermotolerant bacterium of the class Ignavibacteria from a well of Yessentuki mineral water deposit.</title>
        <authorList>
            <person name="Podosokorskaya O.A."/>
            <person name="Elcheninov A.G."/>
            <person name="Petrova N.F."/>
            <person name="Zavarzina D.G."/>
            <person name="Kublanov I.V."/>
            <person name="Merkel A.Y."/>
        </authorList>
    </citation>
    <scope>NUCLEOTIDE SEQUENCE</scope>
    <source>
        <strain evidence="14">09-Me</strain>
    </source>
</reference>
<evidence type="ECO:0000256" key="7">
    <source>
        <dbReference type="ARBA" id="ARBA00023136"/>
    </source>
</evidence>
<name>A0AAE3TCJ3_9BACT</name>
<keyword evidence="2 10" id="KW-0813">Transport</keyword>
<organism evidence="14 15">
    <name type="scientific">Stygiobacter electus</name>
    <dbReference type="NCBI Taxonomy" id="3032292"/>
    <lineage>
        <taxon>Bacteria</taxon>
        <taxon>Pseudomonadati</taxon>
        <taxon>Ignavibacteriota</taxon>
        <taxon>Ignavibacteria</taxon>
        <taxon>Ignavibacteriales</taxon>
        <taxon>Melioribacteraceae</taxon>
        <taxon>Stygiobacter</taxon>
    </lineage>
</organism>
<keyword evidence="15" id="KW-1185">Reference proteome</keyword>
<proteinExistence type="inferred from homology"/>
<dbReference type="InterPro" id="IPR039426">
    <property type="entry name" value="TonB-dep_rcpt-like"/>
</dbReference>
<dbReference type="RefSeq" id="WP_321535258.1">
    <property type="nucleotide sequence ID" value="NZ_JARGDL010000004.1"/>
</dbReference>
<keyword evidence="6 11" id="KW-0798">TonB box</keyword>
<dbReference type="Gene3D" id="2.40.170.20">
    <property type="entry name" value="TonB-dependent receptor, beta-barrel domain"/>
    <property type="match status" value="1"/>
</dbReference>
<dbReference type="Proteomes" id="UP001221302">
    <property type="component" value="Unassembled WGS sequence"/>
</dbReference>
<dbReference type="PANTHER" id="PTHR30069:SF29">
    <property type="entry name" value="HEMOGLOBIN AND HEMOGLOBIN-HAPTOGLOBIN-BINDING PROTEIN 1-RELATED"/>
    <property type="match status" value="1"/>
</dbReference>
<evidence type="ECO:0000256" key="2">
    <source>
        <dbReference type="ARBA" id="ARBA00022448"/>
    </source>
</evidence>
<dbReference type="InterPro" id="IPR036942">
    <property type="entry name" value="Beta-barrel_TonB_sf"/>
</dbReference>
<dbReference type="PROSITE" id="PS52016">
    <property type="entry name" value="TONB_DEPENDENT_REC_3"/>
    <property type="match status" value="1"/>
</dbReference>
<comment type="caution">
    <text evidence="14">The sequence shown here is derived from an EMBL/GenBank/DDBJ whole genome shotgun (WGS) entry which is preliminary data.</text>
</comment>
<keyword evidence="4 10" id="KW-0812">Transmembrane</keyword>
<dbReference type="GO" id="GO:0044718">
    <property type="term" value="P:siderophore transmembrane transport"/>
    <property type="evidence" value="ECO:0007669"/>
    <property type="project" value="TreeGrafter"/>
</dbReference>
<evidence type="ECO:0000256" key="8">
    <source>
        <dbReference type="ARBA" id="ARBA00023170"/>
    </source>
</evidence>
<evidence type="ECO:0000259" key="12">
    <source>
        <dbReference type="Pfam" id="PF00593"/>
    </source>
</evidence>
<evidence type="ECO:0000256" key="6">
    <source>
        <dbReference type="ARBA" id="ARBA00023077"/>
    </source>
</evidence>
<dbReference type="PANTHER" id="PTHR30069">
    <property type="entry name" value="TONB-DEPENDENT OUTER MEMBRANE RECEPTOR"/>
    <property type="match status" value="1"/>
</dbReference>
<dbReference type="InterPro" id="IPR037066">
    <property type="entry name" value="Plug_dom_sf"/>
</dbReference>
<dbReference type="Pfam" id="PF00593">
    <property type="entry name" value="TonB_dep_Rec_b-barrel"/>
    <property type="match status" value="1"/>
</dbReference>
<protein>
    <submittedName>
        <fullName evidence="14">TonB-dependent receptor</fullName>
    </submittedName>
</protein>
<dbReference type="Pfam" id="PF13715">
    <property type="entry name" value="CarbopepD_reg_2"/>
    <property type="match status" value="1"/>
</dbReference>